<evidence type="ECO:0000259" key="2">
    <source>
        <dbReference type="Pfam" id="PF13843"/>
    </source>
</evidence>
<organism evidence="3 4">
    <name type="scientific">Polistes dominula</name>
    <name type="common">European paper wasp</name>
    <name type="synonym">Vespa dominula</name>
    <dbReference type="NCBI Taxonomy" id="743375"/>
    <lineage>
        <taxon>Eukaryota</taxon>
        <taxon>Metazoa</taxon>
        <taxon>Ecdysozoa</taxon>
        <taxon>Arthropoda</taxon>
        <taxon>Hexapoda</taxon>
        <taxon>Insecta</taxon>
        <taxon>Pterygota</taxon>
        <taxon>Neoptera</taxon>
        <taxon>Endopterygota</taxon>
        <taxon>Hymenoptera</taxon>
        <taxon>Apocrita</taxon>
        <taxon>Aculeata</taxon>
        <taxon>Vespoidea</taxon>
        <taxon>Vespidae</taxon>
        <taxon>Polistinae</taxon>
        <taxon>Polistini</taxon>
        <taxon>Polistes</taxon>
    </lineage>
</organism>
<sequence>MSRSNKNIDEEICADRLSDFSYDSDSESLDTAESDNDEIIPRSQVFIQKRISNSSETISDEVTDEWSSIDNPPVLEEFLGHPGITDMANVPESIADAVKLFIGDDFFAYLVTESNRYYYQNMDQFKISRKRMKWRDITIPEMKKFLGLIILMGQVRKDARDDYWSTDPCTSTPFFSRTMSRDRFRQIWTAWHFNNNENITDESDRLYKVRPILNYFSEKFNNIYKPKQQISLHEGIIPWRGRLFFKVYNAENIIKYGILIRILSESDTGYICNFQVYAAQGSPLIETIYTVVSPYTDVWHHLYMDNYYNSVDNTEALLQKKIRICGTVRKNRGLPECLKKTNLRKGESIFRRKKDILVQVWQSKKEVSLISSIHSAEMKKSSNVDRTTRKKIIMPNALIDYNKYMKGVDRADQYLSYYSILRKTVKWTKRLTMYIMNCAFFNAYVVYNSTKMQKIRFKKFLHDTAQHWVTDELPEINTDELPEIIIEEPEQMISKRDPPGRLSMDMRKHVLEKIVGTGKKKNPQRQCRVCAAKKVRSETYFMCNFCGVPLHRGKCFERYHTVKNY</sequence>
<evidence type="ECO:0000259" key="1">
    <source>
        <dbReference type="Pfam" id="PF13842"/>
    </source>
</evidence>
<dbReference type="Pfam" id="PF13842">
    <property type="entry name" value="zf-Tnp_2"/>
    <property type="match status" value="1"/>
</dbReference>
<feature type="domain" description="PiggyBac transposable element-derived protein 4 C-terminal zinc-finger" evidence="1">
    <location>
        <begin position="520"/>
        <end position="560"/>
    </location>
</feature>
<name>A0ABM1JDB7_POLDO</name>
<dbReference type="InterPro" id="IPR029526">
    <property type="entry name" value="PGBD"/>
</dbReference>
<evidence type="ECO:0000313" key="3">
    <source>
        <dbReference type="Proteomes" id="UP000694924"/>
    </source>
</evidence>
<dbReference type="PANTHER" id="PTHR46599">
    <property type="entry name" value="PIGGYBAC TRANSPOSABLE ELEMENT-DERIVED PROTEIN 4"/>
    <property type="match status" value="1"/>
</dbReference>
<feature type="domain" description="PiggyBac transposable element-derived protein" evidence="2">
    <location>
        <begin position="100"/>
        <end position="444"/>
    </location>
</feature>
<accession>A0ABM1JDB7</accession>
<reference evidence="4" key="1">
    <citation type="submission" date="2025-08" db="UniProtKB">
        <authorList>
            <consortium name="RefSeq"/>
        </authorList>
    </citation>
    <scope>IDENTIFICATION</scope>
    <source>
        <tissue evidence="4">Whole body</tissue>
    </source>
</reference>
<dbReference type="RefSeq" id="XP_015190455.1">
    <property type="nucleotide sequence ID" value="XM_015334969.1"/>
</dbReference>
<dbReference type="Pfam" id="PF13843">
    <property type="entry name" value="DDE_Tnp_1_7"/>
    <property type="match status" value="1"/>
</dbReference>
<proteinExistence type="predicted"/>
<protein>
    <submittedName>
        <fullName evidence="4">PiggyBac transposable element-derived protein 4-like</fullName>
    </submittedName>
</protein>
<evidence type="ECO:0000313" key="4">
    <source>
        <dbReference type="RefSeq" id="XP_015190455.1"/>
    </source>
</evidence>
<dbReference type="GeneID" id="107073975"/>
<dbReference type="Proteomes" id="UP000694924">
    <property type="component" value="Unplaced"/>
</dbReference>
<gene>
    <name evidence="4" type="primary">LOC107073975</name>
</gene>
<keyword evidence="3" id="KW-1185">Reference proteome</keyword>
<dbReference type="PANTHER" id="PTHR46599:SF3">
    <property type="entry name" value="PIGGYBAC TRANSPOSABLE ELEMENT-DERIVED PROTEIN 4"/>
    <property type="match status" value="1"/>
</dbReference>
<dbReference type="InterPro" id="IPR032718">
    <property type="entry name" value="PGBD4_Znf_C"/>
</dbReference>